<dbReference type="InterPro" id="IPR002068">
    <property type="entry name" value="A-crystallin/Hsp20_dom"/>
</dbReference>
<evidence type="ECO:0000313" key="5">
    <source>
        <dbReference type="EMBL" id="KDQ24447.1"/>
    </source>
</evidence>
<dbReference type="Proteomes" id="UP000027073">
    <property type="component" value="Unassembled WGS sequence"/>
</dbReference>
<evidence type="ECO:0000256" key="1">
    <source>
        <dbReference type="PROSITE-ProRule" id="PRU00285"/>
    </source>
</evidence>
<dbReference type="HOGENOM" id="CLU_063896_0_0_1"/>
<dbReference type="EMBL" id="KL198011">
    <property type="protein sequence ID" value="KDQ24447.1"/>
    <property type="molecule type" value="Genomic_DNA"/>
</dbReference>
<dbReference type="SUPFAM" id="SSF49764">
    <property type="entry name" value="HSP20-like chaperones"/>
    <property type="match status" value="1"/>
</dbReference>
<organism evidence="5 6">
    <name type="scientific">Pleurotus ostreatus (strain PC15)</name>
    <name type="common">Oyster mushroom</name>
    <dbReference type="NCBI Taxonomy" id="1137138"/>
    <lineage>
        <taxon>Eukaryota</taxon>
        <taxon>Fungi</taxon>
        <taxon>Dikarya</taxon>
        <taxon>Basidiomycota</taxon>
        <taxon>Agaricomycotina</taxon>
        <taxon>Agaricomycetes</taxon>
        <taxon>Agaricomycetidae</taxon>
        <taxon>Agaricales</taxon>
        <taxon>Pleurotineae</taxon>
        <taxon>Pleurotaceae</taxon>
        <taxon>Pleurotus</taxon>
    </lineage>
</organism>
<dbReference type="AlphaFoldDB" id="A0A067NK28"/>
<name>A0A067NK28_PLEO1</name>
<proteinExistence type="inferred from homology"/>
<dbReference type="Pfam" id="PF00011">
    <property type="entry name" value="HSP20"/>
    <property type="match status" value="1"/>
</dbReference>
<dbReference type="VEuPathDB" id="FungiDB:PLEOSDRAFT_1090314"/>
<dbReference type="STRING" id="1137138.A0A067NK28"/>
<sequence>MYNTPGSAHNQVHLSISKQGDGKTRNNSPITPAVTGLFFPSPIDGNVQDNGRQNPILRDIEAEFSIDERSQSHDTVDPITPTDYQALDELWGTLRMQKELKMAKEPPKVKSFEGLSLGVPSEMQPTSSRQPSERHSSSKNTSNTKPIVSFRESSGGRSVMAFFNLPGLTKQDVHVSYQRNRLVVSWTEVEALEREEQGVVVRERRERQCNRTIALPEGTKFEEVRAAMDDSQLVLRYPNIRSRAGESRSRQRSRGTS</sequence>
<dbReference type="InterPro" id="IPR008978">
    <property type="entry name" value="HSP20-like_chaperone"/>
</dbReference>
<evidence type="ECO:0000259" key="4">
    <source>
        <dbReference type="PROSITE" id="PS01031"/>
    </source>
</evidence>
<evidence type="ECO:0000313" key="6">
    <source>
        <dbReference type="Proteomes" id="UP000027073"/>
    </source>
</evidence>
<dbReference type="CDD" id="cd06464">
    <property type="entry name" value="ACD_sHsps-like"/>
    <property type="match status" value="1"/>
</dbReference>
<dbReference type="InParanoid" id="A0A067NK28"/>
<dbReference type="PROSITE" id="PS01031">
    <property type="entry name" value="SHSP"/>
    <property type="match status" value="1"/>
</dbReference>
<feature type="region of interest" description="Disordered" evidence="3">
    <location>
        <begin position="105"/>
        <end position="151"/>
    </location>
</feature>
<evidence type="ECO:0000256" key="2">
    <source>
        <dbReference type="RuleBase" id="RU003616"/>
    </source>
</evidence>
<reference evidence="6" key="1">
    <citation type="journal article" date="2014" name="Proc. Natl. Acad. Sci. U.S.A.">
        <title>Extensive sampling of basidiomycete genomes demonstrates inadequacy of the white-rot/brown-rot paradigm for wood decay fungi.</title>
        <authorList>
            <person name="Riley R."/>
            <person name="Salamov A.A."/>
            <person name="Brown D.W."/>
            <person name="Nagy L.G."/>
            <person name="Floudas D."/>
            <person name="Held B.W."/>
            <person name="Levasseur A."/>
            <person name="Lombard V."/>
            <person name="Morin E."/>
            <person name="Otillar R."/>
            <person name="Lindquist E.A."/>
            <person name="Sun H."/>
            <person name="LaButti K.M."/>
            <person name="Schmutz J."/>
            <person name="Jabbour D."/>
            <person name="Luo H."/>
            <person name="Baker S.E."/>
            <person name="Pisabarro A.G."/>
            <person name="Walton J.D."/>
            <person name="Blanchette R.A."/>
            <person name="Henrissat B."/>
            <person name="Martin F."/>
            <person name="Cullen D."/>
            <person name="Hibbett D.S."/>
            <person name="Grigoriev I.V."/>
        </authorList>
    </citation>
    <scope>NUCLEOTIDE SEQUENCE [LARGE SCALE GENOMIC DNA]</scope>
    <source>
        <strain evidence="6">PC15</strain>
    </source>
</reference>
<accession>A0A067NK28</accession>
<evidence type="ECO:0000256" key="3">
    <source>
        <dbReference type="SAM" id="MobiDB-lite"/>
    </source>
</evidence>
<comment type="similarity">
    <text evidence="1 2">Belongs to the small heat shock protein (HSP20) family.</text>
</comment>
<dbReference type="OrthoDB" id="1431247at2759"/>
<dbReference type="Gene3D" id="2.60.40.790">
    <property type="match status" value="1"/>
</dbReference>
<protein>
    <recommendedName>
        <fullName evidence="4">SHSP domain-containing protein</fullName>
    </recommendedName>
</protein>
<feature type="domain" description="SHSP" evidence="4">
    <location>
        <begin position="138"/>
        <end position="255"/>
    </location>
</feature>
<feature type="region of interest" description="Disordered" evidence="3">
    <location>
        <begin position="238"/>
        <end position="257"/>
    </location>
</feature>
<feature type="compositionally biased region" description="Polar residues" evidence="3">
    <location>
        <begin position="139"/>
        <end position="151"/>
    </location>
</feature>
<gene>
    <name evidence="5" type="ORF">PLEOSDRAFT_1090314</name>
</gene>